<feature type="domain" description="SAF" evidence="1">
    <location>
        <begin position="49"/>
        <end position="142"/>
    </location>
</feature>
<keyword evidence="3" id="KW-1185">Reference proteome</keyword>
<dbReference type="InterPro" id="IPR017592">
    <property type="entry name" value="Pilus_assmbl_Flp-typ_CpaB"/>
</dbReference>
<organism evidence="2 3">
    <name type="scientific">Phenylobacterium conjunctum</name>
    <dbReference type="NCBI Taxonomy" id="1298959"/>
    <lineage>
        <taxon>Bacteria</taxon>
        <taxon>Pseudomonadati</taxon>
        <taxon>Pseudomonadota</taxon>
        <taxon>Alphaproteobacteria</taxon>
        <taxon>Caulobacterales</taxon>
        <taxon>Caulobacteraceae</taxon>
        <taxon>Phenylobacterium</taxon>
    </lineage>
</organism>
<reference evidence="3" key="1">
    <citation type="journal article" date="2019" name="Int. J. Syst. Evol. Microbiol.">
        <title>The Global Catalogue of Microorganisms (GCM) 10K type strain sequencing project: providing services to taxonomists for standard genome sequencing and annotation.</title>
        <authorList>
            <consortium name="The Broad Institute Genomics Platform"/>
            <consortium name="The Broad Institute Genome Sequencing Center for Infectious Disease"/>
            <person name="Wu L."/>
            <person name="Ma J."/>
        </authorList>
    </citation>
    <scope>NUCLEOTIDE SEQUENCE [LARGE SCALE GENOMIC DNA]</scope>
    <source>
        <strain evidence="3">CCUG 55074</strain>
    </source>
</reference>
<evidence type="ECO:0000313" key="3">
    <source>
        <dbReference type="Proteomes" id="UP001597216"/>
    </source>
</evidence>
<evidence type="ECO:0000259" key="1">
    <source>
        <dbReference type="SMART" id="SM00858"/>
    </source>
</evidence>
<dbReference type="CDD" id="cd11614">
    <property type="entry name" value="SAF_CpaB_FlgA_like"/>
    <property type="match status" value="1"/>
</dbReference>
<dbReference type="RefSeq" id="WP_377354636.1">
    <property type="nucleotide sequence ID" value="NZ_JBHTLQ010000066.1"/>
</dbReference>
<accession>A0ABW3T609</accession>
<evidence type="ECO:0000313" key="2">
    <source>
        <dbReference type="EMBL" id="MFD1192604.1"/>
    </source>
</evidence>
<dbReference type="InterPro" id="IPR031571">
    <property type="entry name" value="RcpC_dom"/>
</dbReference>
<dbReference type="SMART" id="SM00858">
    <property type="entry name" value="SAF"/>
    <property type="match status" value="1"/>
</dbReference>
<dbReference type="Proteomes" id="UP001597216">
    <property type="component" value="Unassembled WGS sequence"/>
</dbReference>
<dbReference type="Pfam" id="PF16976">
    <property type="entry name" value="RcpC"/>
    <property type="match status" value="1"/>
</dbReference>
<dbReference type="InterPro" id="IPR013974">
    <property type="entry name" value="SAF"/>
</dbReference>
<protein>
    <submittedName>
        <fullName evidence="2">Flp pilus assembly protein CpaB</fullName>
    </submittedName>
</protein>
<dbReference type="EMBL" id="JBHTLQ010000066">
    <property type="protein sequence ID" value="MFD1192604.1"/>
    <property type="molecule type" value="Genomic_DNA"/>
</dbReference>
<dbReference type="Pfam" id="PF08666">
    <property type="entry name" value="SAF"/>
    <property type="match status" value="1"/>
</dbReference>
<dbReference type="NCBIfam" id="TIGR03177">
    <property type="entry name" value="pilus_cpaB"/>
    <property type="match status" value="1"/>
</dbReference>
<name>A0ABW3T609_9CAUL</name>
<comment type="caution">
    <text evidence="2">The sequence shown here is derived from an EMBL/GenBank/DDBJ whole genome shotgun (WGS) entry which is preliminary data.</text>
</comment>
<sequence length="289" mass="29740">MGAVRIAIIATAALAAIVLAFVVRGMVAPKRPEAPAPAAAAAPPPRPMAQVLVAKRDLPVGARLAALDMTWQAWPVDALNPNFITDGAAAAPVDPGAKQVAQDTARAAKDAVMASGPMAAFDGAIVKEAFLQGEPIVARKVVRGGQSGYMAVVLLPGMRAMSVPISAETAAGGFILPGDRVDVLQSRPMMDSKTFTTQTLMRNLRVLAIDQKTQPDKDAQSIVGAVAVLEVPAADAEILAKGKAQGEMILSLRSYADLGGAASRGVAAQRAQVGLRVIRAGQTSEVVTP</sequence>
<gene>
    <name evidence="2" type="primary">cpaB</name>
    <name evidence="2" type="ORF">ACFQ27_18580</name>
</gene>
<proteinExistence type="predicted"/>